<dbReference type="Proteomes" id="UP000284822">
    <property type="component" value="Unassembled WGS sequence"/>
</dbReference>
<dbReference type="Gene3D" id="3.40.50.510">
    <property type="entry name" value="Phosphotransferase system, mannose-type IIA component"/>
    <property type="match status" value="1"/>
</dbReference>
<dbReference type="PROSITE" id="PS51096">
    <property type="entry name" value="PTS_EIIA_TYPE_4"/>
    <property type="match status" value="1"/>
</dbReference>
<reference evidence="1 2" key="1">
    <citation type="submission" date="2018-07" db="EMBL/GenBank/DDBJ databases">
        <title>Genome sequences of six Lactobacillus spp. isolated from bumble bee guts.</title>
        <authorList>
            <person name="Motta E.V.S."/>
            <person name="Moran N.A."/>
        </authorList>
    </citation>
    <scope>NUCLEOTIDE SEQUENCE [LARGE SCALE GENOMIC DNA]</scope>
    <source>
        <strain evidence="1 2">LV-8.1</strain>
    </source>
</reference>
<dbReference type="InterPro" id="IPR004701">
    <property type="entry name" value="PTS_EIIA_man-typ"/>
</dbReference>
<dbReference type="InterPro" id="IPR036662">
    <property type="entry name" value="PTS_EIIA_man-typ_sf"/>
</dbReference>
<dbReference type="SUPFAM" id="SSF53062">
    <property type="entry name" value="PTS system fructose IIA component-like"/>
    <property type="match status" value="1"/>
</dbReference>
<dbReference type="KEGG" id="lbm:DS830_06100"/>
<protein>
    <submittedName>
        <fullName evidence="1">PTS fructose transporter subunit IIA</fullName>
    </submittedName>
</protein>
<comment type="caution">
    <text evidence="1">The sequence shown here is derived from an EMBL/GenBank/DDBJ whole genome shotgun (WGS) entry which is preliminary data.</text>
</comment>
<gene>
    <name evidence="1" type="ORF">DS832_07495</name>
</gene>
<sequence>MRKLILASHSNFAKGLKDTVQFLTSIKNEQIFALCAYVDGNDDIDQMIEKLLNLESDEYIILTDMAGGSVNQKFYQYMSDKVQIISGINLPLALSIALQINNENLNLKQLVKESQQQIIYLNLEKNVNAIGDE</sequence>
<dbReference type="InterPro" id="IPR051471">
    <property type="entry name" value="Bacterial_PTS_sugar_comp"/>
</dbReference>
<evidence type="ECO:0000313" key="1">
    <source>
        <dbReference type="EMBL" id="RHW45651.1"/>
    </source>
</evidence>
<name>A0A347SSR3_9LACO</name>
<dbReference type="GO" id="GO:0016020">
    <property type="term" value="C:membrane"/>
    <property type="evidence" value="ECO:0007669"/>
    <property type="project" value="InterPro"/>
</dbReference>
<dbReference type="PANTHER" id="PTHR33799">
    <property type="entry name" value="PTS PERMEASE-RELATED-RELATED"/>
    <property type="match status" value="1"/>
</dbReference>
<dbReference type="Pfam" id="PF03610">
    <property type="entry name" value="EIIA-man"/>
    <property type="match status" value="1"/>
</dbReference>
<dbReference type="RefSeq" id="WP_118908654.1">
    <property type="nucleotide sequence ID" value="NZ_CP031513.1"/>
</dbReference>
<evidence type="ECO:0000313" key="2">
    <source>
        <dbReference type="Proteomes" id="UP000284822"/>
    </source>
</evidence>
<accession>A0A347SSR3</accession>
<proteinExistence type="predicted"/>
<dbReference type="AlphaFoldDB" id="A0A347SSR3"/>
<dbReference type="GO" id="GO:0009401">
    <property type="term" value="P:phosphoenolpyruvate-dependent sugar phosphotransferase system"/>
    <property type="evidence" value="ECO:0007669"/>
    <property type="project" value="InterPro"/>
</dbReference>
<dbReference type="PANTHER" id="PTHR33799:SF1">
    <property type="entry name" value="PTS SYSTEM MANNOSE-SPECIFIC EIIAB COMPONENT-RELATED"/>
    <property type="match status" value="1"/>
</dbReference>
<organism evidence="1 2">
    <name type="scientific">Bombilactobacillus bombi</name>
    <dbReference type="NCBI Taxonomy" id="1303590"/>
    <lineage>
        <taxon>Bacteria</taxon>
        <taxon>Bacillati</taxon>
        <taxon>Bacillota</taxon>
        <taxon>Bacilli</taxon>
        <taxon>Lactobacillales</taxon>
        <taxon>Lactobacillaceae</taxon>
        <taxon>Bombilactobacillus</taxon>
    </lineage>
</organism>
<dbReference type="EMBL" id="QOCS01000016">
    <property type="protein sequence ID" value="RHW45651.1"/>
    <property type="molecule type" value="Genomic_DNA"/>
</dbReference>